<proteinExistence type="predicted"/>
<dbReference type="EMBL" id="CP022046">
    <property type="protein sequence ID" value="ASE35424.1"/>
    <property type="molecule type" value="Genomic_DNA"/>
</dbReference>
<gene>
    <name evidence="1" type="ORF">CEP64_12785</name>
</gene>
<accession>A0AAI8GUZ9</accession>
<protein>
    <submittedName>
        <fullName evidence="1">Uncharacterized protein</fullName>
    </submittedName>
</protein>
<organism evidence="1 2">
    <name type="scientific">Mammaliicoccus sciuri</name>
    <name type="common">Staphylococcus sciuri</name>
    <dbReference type="NCBI Taxonomy" id="1296"/>
    <lineage>
        <taxon>Bacteria</taxon>
        <taxon>Bacillati</taxon>
        <taxon>Bacillota</taxon>
        <taxon>Bacilli</taxon>
        <taxon>Bacillales</taxon>
        <taxon>Staphylococcaceae</taxon>
        <taxon>Mammaliicoccus</taxon>
    </lineage>
</organism>
<reference evidence="2" key="1">
    <citation type="submission" date="2017-06" db="EMBL/GenBank/DDBJ databases">
        <title>FDA dAtabase for Regulatory Grade micrObial Sequences (FDA-ARGOS): Supporting development and validation of Infectious Disease Dx tests.</title>
        <authorList>
            <person name="Goldberg B."/>
            <person name="Campos J."/>
            <person name="Tallon L."/>
            <person name="Sadzewicz L."/>
            <person name="Sengamalay N."/>
            <person name="Ott S."/>
            <person name="Godinez A."/>
            <person name="Nagaraj S."/>
            <person name="Vavikolanu K."/>
            <person name="Nadendla S."/>
            <person name="George J."/>
            <person name="Geyer C."/>
            <person name="Sichtig H."/>
        </authorList>
    </citation>
    <scope>NUCLEOTIDE SEQUENCE [LARGE SCALE GENOMIC DNA]</scope>
    <source>
        <strain evidence="2">FDAARGOS_285</strain>
    </source>
</reference>
<name>A0AAI8GUZ9_MAMSC</name>
<evidence type="ECO:0000313" key="2">
    <source>
        <dbReference type="Proteomes" id="UP000197058"/>
    </source>
</evidence>
<sequence>MLMDYIVYWEENYEGGVEQIHSEFLKSFKRADYIPAIYNPILYKYYQDSNLKHWDKKIMKVGSEKLTNFQESLDDSLMKNTLLNNMNLLIESYESMQNIVKKVELMDNFKGSMQLKASLFLIDIYDDLLNGPYSKILQLYIKFQSEFEGKNLDQRTLRQQMECLSSREYNDILKIADANIRNSMSHGGVKVEQNDIYFTYRDGKDTITEKHSIYDVKHKTISLLDNINGLIISFIKYMIESHIIIDDVYSNPNVNDEVILFFEKLCMSTLKIECKSIDKIDIPQDNLIQVNVLLEHNNLDINSMCIIGVHTAARVYTLRGLSSKDNVLVTFHADQTLTSFIRFPGDKLESVIEGKLDEDEVLQYVLESGDYVLYPANNETRNKYEDLFRYYPEIETEEFIIKEIEDISLPEMKRFRAVIYVKKVLNKMHVEKVIFDAVKKLRQIKNYGFTNHEVKHGDMEADILYLVIYKKEERSTESRTLIPSNKNFLVQIQYDKNKQFPINNQFINRNMHKVIKGSIEFNWNPKFYNFG</sequence>
<dbReference type="AlphaFoldDB" id="A0AAI8GUZ9"/>
<dbReference type="KEGG" id="sscu:CEP64_12785"/>
<dbReference type="Proteomes" id="UP000197058">
    <property type="component" value="Chromosome"/>
</dbReference>
<evidence type="ECO:0000313" key="1">
    <source>
        <dbReference type="EMBL" id="ASE35424.1"/>
    </source>
</evidence>